<gene>
    <name evidence="2" type="ORF">K504DRAFT_448009</name>
</gene>
<name>A0A6G1K1A3_9PLEO</name>
<reference evidence="2" key="1">
    <citation type="journal article" date="2020" name="Stud. Mycol.">
        <title>101 Dothideomycetes genomes: a test case for predicting lifestyles and emergence of pathogens.</title>
        <authorList>
            <person name="Haridas S."/>
            <person name="Albert R."/>
            <person name="Binder M."/>
            <person name="Bloem J."/>
            <person name="Labutti K."/>
            <person name="Salamov A."/>
            <person name="Andreopoulos B."/>
            <person name="Baker S."/>
            <person name="Barry K."/>
            <person name="Bills G."/>
            <person name="Bluhm B."/>
            <person name="Cannon C."/>
            <person name="Castanera R."/>
            <person name="Culley D."/>
            <person name="Daum C."/>
            <person name="Ezra D."/>
            <person name="Gonzalez J."/>
            <person name="Henrissat B."/>
            <person name="Kuo A."/>
            <person name="Liang C."/>
            <person name="Lipzen A."/>
            <person name="Lutzoni F."/>
            <person name="Magnuson J."/>
            <person name="Mondo S."/>
            <person name="Nolan M."/>
            <person name="Ohm R."/>
            <person name="Pangilinan J."/>
            <person name="Park H.-J."/>
            <person name="Ramirez L."/>
            <person name="Alfaro M."/>
            <person name="Sun H."/>
            <person name="Tritt A."/>
            <person name="Yoshinaga Y."/>
            <person name="Zwiers L.-H."/>
            <person name="Turgeon B."/>
            <person name="Goodwin S."/>
            <person name="Spatafora J."/>
            <person name="Crous P."/>
            <person name="Grigoriev I."/>
        </authorList>
    </citation>
    <scope>NUCLEOTIDE SEQUENCE</scope>
    <source>
        <strain evidence="2">CBS 279.74</strain>
    </source>
</reference>
<accession>A0A6G1K1A3</accession>
<feature type="compositionally biased region" description="Basic and acidic residues" evidence="1">
    <location>
        <begin position="135"/>
        <end position="148"/>
    </location>
</feature>
<feature type="compositionally biased region" description="Polar residues" evidence="1">
    <location>
        <begin position="1"/>
        <end position="22"/>
    </location>
</feature>
<feature type="region of interest" description="Disordered" evidence="1">
    <location>
        <begin position="1"/>
        <end position="87"/>
    </location>
</feature>
<feature type="region of interest" description="Disordered" evidence="1">
    <location>
        <begin position="135"/>
        <end position="174"/>
    </location>
</feature>
<feature type="compositionally biased region" description="Basic and acidic residues" evidence="1">
    <location>
        <begin position="156"/>
        <end position="167"/>
    </location>
</feature>
<evidence type="ECO:0000256" key="1">
    <source>
        <dbReference type="SAM" id="MobiDB-lite"/>
    </source>
</evidence>
<evidence type="ECO:0000313" key="3">
    <source>
        <dbReference type="Proteomes" id="UP000799428"/>
    </source>
</evidence>
<evidence type="ECO:0000313" key="2">
    <source>
        <dbReference type="EMBL" id="KAF2706305.1"/>
    </source>
</evidence>
<dbReference type="Proteomes" id="UP000799428">
    <property type="component" value="Unassembled WGS sequence"/>
</dbReference>
<organism evidence="2 3">
    <name type="scientific">Pleomassaria siparia CBS 279.74</name>
    <dbReference type="NCBI Taxonomy" id="1314801"/>
    <lineage>
        <taxon>Eukaryota</taxon>
        <taxon>Fungi</taxon>
        <taxon>Dikarya</taxon>
        <taxon>Ascomycota</taxon>
        <taxon>Pezizomycotina</taxon>
        <taxon>Dothideomycetes</taxon>
        <taxon>Pleosporomycetidae</taxon>
        <taxon>Pleosporales</taxon>
        <taxon>Pleomassariaceae</taxon>
        <taxon>Pleomassaria</taxon>
    </lineage>
</organism>
<dbReference type="EMBL" id="MU005776">
    <property type="protein sequence ID" value="KAF2706305.1"/>
    <property type="molecule type" value="Genomic_DNA"/>
</dbReference>
<protein>
    <submittedName>
        <fullName evidence="2">Uncharacterized protein</fullName>
    </submittedName>
</protein>
<proteinExistence type="predicted"/>
<feature type="compositionally biased region" description="Basic and acidic residues" evidence="1">
    <location>
        <begin position="65"/>
        <end position="78"/>
    </location>
</feature>
<sequence>MAPRTTRQSKPAPKATNTNTEPQPEAISVAQRPGDRPVRTMRPTLKKKEAEQGQLPEKVAPVRQAEGEAKKSSAKEDLYSEENYEPSHYADEAESLAFPARNGTIGVLSPWSEAAYRIADNQMMAVEREHKWAYQSHQEKQVGKEMRAARKKKRQDKRDALKLELNKKKSGRGG</sequence>
<dbReference type="AlphaFoldDB" id="A0A6G1K1A3"/>
<keyword evidence="3" id="KW-1185">Reference proteome</keyword>